<dbReference type="VEuPathDB" id="FungiDB:CTRG_03715"/>
<dbReference type="SUPFAM" id="SSF118116">
    <property type="entry name" value="DNA mismatch repair protein MutL"/>
    <property type="match status" value="1"/>
</dbReference>
<dbReference type="PANTHER" id="PTHR10073:SF47">
    <property type="entry name" value="DNA MISMATCH REPAIR PROTEIN MLH3"/>
    <property type="match status" value="1"/>
</dbReference>
<dbReference type="RefSeq" id="XP_002549418.1">
    <property type="nucleotide sequence ID" value="XM_002549372.1"/>
</dbReference>
<dbReference type="GO" id="GO:0006298">
    <property type="term" value="P:mismatch repair"/>
    <property type="evidence" value="ECO:0007669"/>
    <property type="project" value="InterPro"/>
</dbReference>
<dbReference type="Gene3D" id="3.30.1540.20">
    <property type="entry name" value="MutL, C-terminal domain, dimerisation subdomain"/>
    <property type="match status" value="1"/>
</dbReference>
<dbReference type="GeneID" id="8297849"/>
<dbReference type="eggNOG" id="KOG1977">
    <property type="taxonomic scope" value="Eukaryota"/>
</dbReference>
<dbReference type="OrthoDB" id="429932at2759"/>
<dbReference type="PANTHER" id="PTHR10073">
    <property type="entry name" value="DNA MISMATCH REPAIR PROTEIN MLH, PMS, MUTL"/>
    <property type="match status" value="1"/>
</dbReference>
<dbReference type="InterPro" id="IPR038973">
    <property type="entry name" value="MutL/Mlh/Pms-like"/>
</dbReference>
<evidence type="ECO:0000256" key="1">
    <source>
        <dbReference type="ARBA" id="ARBA00006082"/>
    </source>
</evidence>
<dbReference type="EMBL" id="GG692398">
    <property type="protein sequence ID" value="EER33290.1"/>
    <property type="molecule type" value="Genomic_DNA"/>
</dbReference>
<evidence type="ECO:0000313" key="4">
    <source>
        <dbReference type="Proteomes" id="UP000002037"/>
    </source>
</evidence>
<dbReference type="Gene3D" id="3.30.1370.100">
    <property type="entry name" value="MutL, C-terminal domain, regulatory subdomain"/>
    <property type="match status" value="1"/>
</dbReference>
<reference evidence="3 4" key="1">
    <citation type="journal article" date="2009" name="Nature">
        <title>Evolution of pathogenicity and sexual reproduction in eight Candida genomes.</title>
        <authorList>
            <person name="Butler G."/>
            <person name="Rasmussen M.D."/>
            <person name="Lin M.F."/>
            <person name="Santos M.A."/>
            <person name="Sakthikumar S."/>
            <person name="Munro C.A."/>
            <person name="Rheinbay E."/>
            <person name="Grabherr M."/>
            <person name="Forche A."/>
            <person name="Reedy J.L."/>
            <person name="Agrafioti I."/>
            <person name="Arnaud M.B."/>
            <person name="Bates S."/>
            <person name="Brown A.J."/>
            <person name="Brunke S."/>
            <person name="Costanzo M.C."/>
            <person name="Fitzpatrick D.A."/>
            <person name="de Groot P.W."/>
            <person name="Harris D."/>
            <person name="Hoyer L.L."/>
            <person name="Hube B."/>
            <person name="Klis F.M."/>
            <person name="Kodira C."/>
            <person name="Lennard N."/>
            <person name="Logue M.E."/>
            <person name="Martin R."/>
            <person name="Neiman A.M."/>
            <person name="Nikolaou E."/>
            <person name="Quail M.A."/>
            <person name="Quinn J."/>
            <person name="Santos M.C."/>
            <person name="Schmitzberger F.F."/>
            <person name="Sherlock G."/>
            <person name="Shah P."/>
            <person name="Silverstein K.A."/>
            <person name="Skrzypek M.S."/>
            <person name="Soll D."/>
            <person name="Staggs R."/>
            <person name="Stansfield I."/>
            <person name="Stumpf M.P."/>
            <person name="Sudbery P.E."/>
            <person name="Srikantha T."/>
            <person name="Zeng Q."/>
            <person name="Berman J."/>
            <person name="Berriman M."/>
            <person name="Heitman J."/>
            <person name="Gow N.A."/>
            <person name="Lorenz M.C."/>
            <person name="Birren B.W."/>
            <person name="Kellis M."/>
            <person name="Cuomo C.A."/>
        </authorList>
    </citation>
    <scope>NUCLEOTIDE SEQUENCE [LARGE SCALE GENOMIC DNA]</scope>
    <source>
        <strain evidence="4">ATCC MYA-3404 / T1</strain>
    </source>
</reference>
<accession>C5MCC3</accession>
<comment type="similarity">
    <text evidence="1">Belongs to the DNA mismatch repair MutL/HexB family.</text>
</comment>
<dbReference type="GO" id="GO:0140664">
    <property type="term" value="F:ATP-dependent DNA damage sensor activity"/>
    <property type="evidence" value="ECO:0007669"/>
    <property type="project" value="InterPro"/>
</dbReference>
<dbReference type="Pfam" id="PF08676">
    <property type="entry name" value="MutL_C"/>
    <property type="match status" value="1"/>
</dbReference>
<dbReference type="InterPro" id="IPR036890">
    <property type="entry name" value="HATPase_C_sf"/>
</dbReference>
<dbReference type="GO" id="GO:0016887">
    <property type="term" value="F:ATP hydrolysis activity"/>
    <property type="evidence" value="ECO:0007669"/>
    <property type="project" value="InterPro"/>
</dbReference>
<dbReference type="InterPro" id="IPR042121">
    <property type="entry name" value="MutL_C_regsub"/>
</dbReference>
<dbReference type="SUPFAM" id="SSF55874">
    <property type="entry name" value="ATPase domain of HSP90 chaperone/DNA topoisomerase II/histidine kinase"/>
    <property type="match status" value="1"/>
</dbReference>
<keyword evidence="4" id="KW-1185">Reference proteome</keyword>
<dbReference type="InterPro" id="IPR014790">
    <property type="entry name" value="MutL_C"/>
</dbReference>
<dbReference type="GO" id="GO:0032300">
    <property type="term" value="C:mismatch repair complex"/>
    <property type="evidence" value="ECO:0007669"/>
    <property type="project" value="InterPro"/>
</dbReference>
<dbReference type="KEGG" id="ctp:CTRG_03715"/>
<dbReference type="GO" id="GO:0005524">
    <property type="term" value="F:ATP binding"/>
    <property type="evidence" value="ECO:0007669"/>
    <property type="project" value="InterPro"/>
</dbReference>
<evidence type="ECO:0000259" key="2">
    <source>
        <dbReference type="SMART" id="SM00853"/>
    </source>
</evidence>
<dbReference type="Gene3D" id="3.30.565.10">
    <property type="entry name" value="Histidine kinase-like ATPase, C-terminal domain"/>
    <property type="match status" value="1"/>
</dbReference>
<gene>
    <name evidence="3" type="ORF">CTRG_03715</name>
</gene>
<sequence length="665" mass="75499">MGSIEKLNKSVVSQIRSHVILNSFEQVVGELLQNSLDAGANTISIRLDLESLSIYIQDNGKGISPDDLERVTLENYTSKFKSGHKHISTFGYKGEALNALSSISKVSIISKVESFNSPYKLTVQQDRAVVQPYDINATTGYFQAEDLGPRGTVVTATNIFSNIPVRKQQIRNYPPARLIDGVKQVIFESLIRNPKVKLQVMMVNKAQFQLDEVLSFDNRCCTSSYTKLLHHLFGLKVKFEPICARFKDIKVSGIIGTKPVNSRKHQYFFVNGKPFPIPVDDLNKVNSLFTSFGFTEDVNCSTKTTGKPFYKYATFLIKVRCAEKRSVFHDTIHSNTWCIIMQIVERVISKYLETLGFESGNRIKAHTPSPFASPTKKKADKFILDTNSKLGNLNEVEMAGLVGSNKCIQNVHRLPTAPKKLAVKNEAKRPNVISKNCLCHEQEYTFEESLEFSKEHLQPGNYKIIKQLDKKFILVTLKEELMRIVVLDQHATDERIKVEEYLQEFVQSLQKNPGLRLKAPLTFSVASSEIALFEQYIANFNTFGISYGIEQKGQVIVTHLPLLLLNKISQDSEFLKDALLQHCYDLNEHVKRAHVNLHDWFECSYHLPRIIIELINSKACRSAIMFGDELNHDDMERLVGKLRHCKLPFQCAHGRPSIVPLARLE</sequence>
<dbReference type="InterPro" id="IPR037198">
    <property type="entry name" value="MutL_C_sf"/>
</dbReference>
<dbReference type="AlphaFoldDB" id="C5MCC3"/>
<name>C5MCC3_CANTT</name>
<proteinExistence type="inferred from homology"/>
<organism evidence="3 4">
    <name type="scientific">Candida tropicalis (strain ATCC MYA-3404 / T1)</name>
    <name type="common">Yeast</name>
    <dbReference type="NCBI Taxonomy" id="294747"/>
    <lineage>
        <taxon>Eukaryota</taxon>
        <taxon>Fungi</taxon>
        <taxon>Dikarya</taxon>
        <taxon>Ascomycota</taxon>
        <taxon>Saccharomycotina</taxon>
        <taxon>Pichiomycetes</taxon>
        <taxon>Debaryomycetaceae</taxon>
        <taxon>Candida/Lodderomyces clade</taxon>
        <taxon>Candida</taxon>
    </lineage>
</organism>
<feature type="domain" description="MutL C-terminal dimerisation" evidence="2">
    <location>
        <begin position="464"/>
        <end position="630"/>
    </location>
</feature>
<dbReference type="HOGENOM" id="CLU_005415_1_0_1"/>
<dbReference type="InterPro" id="IPR042120">
    <property type="entry name" value="MutL_C_dimsub"/>
</dbReference>
<dbReference type="STRING" id="294747.C5MCC3"/>
<dbReference type="Proteomes" id="UP000002037">
    <property type="component" value="Unassembled WGS sequence"/>
</dbReference>
<dbReference type="Pfam" id="PF13589">
    <property type="entry name" value="HATPase_c_3"/>
    <property type="match status" value="1"/>
</dbReference>
<dbReference type="SMART" id="SM00853">
    <property type="entry name" value="MutL_C"/>
    <property type="match status" value="1"/>
</dbReference>
<protein>
    <recommendedName>
        <fullName evidence="2">MutL C-terminal dimerisation domain-containing protein</fullName>
    </recommendedName>
</protein>
<evidence type="ECO:0000313" key="3">
    <source>
        <dbReference type="EMBL" id="EER33290.1"/>
    </source>
</evidence>